<gene>
    <name evidence="2" type="primary">rbcL</name>
</gene>
<dbReference type="PROSITE" id="PS00092">
    <property type="entry name" value="N6_MTASE"/>
    <property type="match status" value="1"/>
</dbReference>
<dbReference type="Gene3D" id="3.20.20.110">
    <property type="entry name" value="Ribulose bisphosphate carboxylase, large subunit, C-terminal domain"/>
    <property type="match status" value="1"/>
</dbReference>
<organism evidence="2">
    <name type="scientific">uncultured Candidatus Micrarchaeota archaeon</name>
    <dbReference type="NCBI Taxonomy" id="2220064"/>
    <lineage>
        <taxon>Archaea</taxon>
        <taxon>Candidatus Micrarchaeota</taxon>
        <taxon>environmental samples</taxon>
    </lineage>
</organism>
<proteinExistence type="predicted"/>
<dbReference type="InterPro" id="IPR036422">
    <property type="entry name" value="RuBisCO_lsu_N_sf"/>
</dbReference>
<dbReference type="SFLD" id="SFLDG00301">
    <property type="entry name" value="RuBisCO-like_proteins"/>
    <property type="match status" value="1"/>
</dbReference>
<dbReference type="PANTHER" id="PTHR42704">
    <property type="entry name" value="RIBULOSE BISPHOSPHATE CARBOXYLASE"/>
    <property type="match status" value="1"/>
</dbReference>
<protein>
    <submittedName>
        <fullName evidence="2">RuBisCO long chain, Form IV</fullName>
    </submittedName>
</protein>
<dbReference type="SFLD" id="SFLDS00014">
    <property type="entry name" value="RuBisCO"/>
    <property type="match status" value="1"/>
</dbReference>
<dbReference type="SUPFAM" id="SSF51649">
    <property type="entry name" value="RuBisCo, C-terminal domain"/>
    <property type="match status" value="1"/>
</dbReference>
<dbReference type="PANTHER" id="PTHR42704:SF17">
    <property type="entry name" value="RIBULOSE BISPHOSPHATE CARBOXYLASE LARGE CHAIN"/>
    <property type="match status" value="1"/>
</dbReference>
<sequence length="382" mass="41844">MGATDDFFIQKGVSDSVVVKYLITTTLGPKTAAIKLCKEQSLSNALGNDLNVIKKFSAKFIENSIERVNKNQFMVEVAFPPENCENSLSMMLSAVGGDTFNIKNLYPIKILSISLSKPFYKKYGGPRYGVDGLRKKLKAYSRPILVGPVKPCIGMNPGAFAQRAREALLGGTDIVKDDELICNPPYNPLSSRTKLLSKTIRETERETGEKKMYFAFIGSGTPTQIIEYAEIAKDNGADGYMISPAINGFEIVKELKDEFQLPIIAHNALAYSAYTPNHGMSFSVFSLLQRVCGADIVITPAKHGTFDVMSAEEHKENISVLHSKIAGIKRAFPAFCGGQKPETIPLLKKDAGNNDFIVVAGTSLYDHPDGPTAGAKRLRERF</sequence>
<dbReference type="GO" id="GO:0003676">
    <property type="term" value="F:nucleic acid binding"/>
    <property type="evidence" value="ECO:0007669"/>
    <property type="project" value="InterPro"/>
</dbReference>
<dbReference type="GO" id="GO:0015977">
    <property type="term" value="P:carbon fixation"/>
    <property type="evidence" value="ECO:0007669"/>
    <property type="project" value="InterPro"/>
</dbReference>
<reference evidence="2" key="1">
    <citation type="submission" date="2018-12" db="EMBL/GenBank/DDBJ databases">
        <authorList>
            <person name="Jaffe A."/>
        </authorList>
    </citation>
    <scope>NUCLEOTIDE SEQUENCE</scope>
</reference>
<dbReference type="GO" id="GO:0016984">
    <property type="term" value="F:ribulose-bisphosphate carboxylase activity"/>
    <property type="evidence" value="ECO:0007669"/>
    <property type="project" value="InterPro"/>
</dbReference>
<dbReference type="GO" id="GO:0000287">
    <property type="term" value="F:magnesium ion binding"/>
    <property type="evidence" value="ECO:0007669"/>
    <property type="project" value="InterPro"/>
</dbReference>
<evidence type="ECO:0000259" key="1">
    <source>
        <dbReference type="Pfam" id="PF00016"/>
    </source>
</evidence>
<feature type="domain" description="Ribulose bisphosphate carboxylase large subunit C-terminal" evidence="1">
    <location>
        <begin position="130"/>
        <end position="380"/>
    </location>
</feature>
<dbReference type="GO" id="GO:0032259">
    <property type="term" value="P:methylation"/>
    <property type="evidence" value="ECO:0007669"/>
    <property type="project" value="InterPro"/>
</dbReference>
<dbReference type="GO" id="GO:0008168">
    <property type="term" value="F:methyltransferase activity"/>
    <property type="evidence" value="ECO:0007669"/>
    <property type="project" value="InterPro"/>
</dbReference>
<dbReference type="Gene3D" id="3.30.70.150">
    <property type="entry name" value="RuBisCO large subunit, N-terminal domain"/>
    <property type="match status" value="1"/>
</dbReference>
<dbReference type="SUPFAM" id="SSF54966">
    <property type="entry name" value="RuBisCO, large subunit, small (N-terminal) domain"/>
    <property type="match status" value="1"/>
</dbReference>
<dbReference type="AlphaFoldDB" id="A0A447IUF4"/>
<dbReference type="Pfam" id="PF00016">
    <property type="entry name" value="RuBisCO_large"/>
    <property type="match status" value="1"/>
</dbReference>
<dbReference type="EMBL" id="LR131770">
    <property type="protein sequence ID" value="VDS11158.1"/>
    <property type="molecule type" value="Genomic_DNA"/>
</dbReference>
<accession>A0A447IUF4</accession>
<name>A0A447IUF4_9ARCH</name>
<dbReference type="InterPro" id="IPR002052">
    <property type="entry name" value="DNA_methylase_N6_adenine_CS"/>
</dbReference>
<dbReference type="InterPro" id="IPR033966">
    <property type="entry name" value="RuBisCO"/>
</dbReference>
<dbReference type="InterPro" id="IPR000685">
    <property type="entry name" value="RuBisCO_lsu_C"/>
</dbReference>
<dbReference type="InterPro" id="IPR036376">
    <property type="entry name" value="RuBisCO_lsu_C_sf"/>
</dbReference>
<evidence type="ECO:0000313" key="2">
    <source>
        <dbReference type="EMBL" id="VDS11158.1"/>
    </source>
</evidence>